<organism evidence="2 3">
    <name type="scientific">Tetradesmus obliquus</name>
    <name type="common">Green alga</name>
    <name type="synonym">Acutodesmus obliquus</name>
    <dbReference type="NCBI Taxonomy" id="3088"/>
    <lineage>
        <taxon>Eukaryota</taxon>
        <taxon>Viridiplantae</taxon>
        <taxon>Chlorophyta</taxon>
        <taxon>core chlorophytes</taxon>
        <taxon>Chlorophyceae</taxon>
        <taxon>CS clade</taxon>
        <taxon>Sphaeropleales</taxon>
        <taxon>Scenedesmaceae</taxon>
        <taxon>Tetradesmus</taxon>
    </lineage>
</organism>
<keyword evidence="3" id="KW-1185">Reference proteome</keyword>
<proteinExistence type="predicted"/>
<sequence>MIQVPALEHVVQPEHQPDGVCGSPNPLLRFVGADDAAEDVVQQALEVLGTRLSLQRQQAPDGHIVSAFASVAAAAAPAAAPAAAAAAARGSSASGLPAYRIPRLSAADSLQQLEAVLQDGGLCDDEGLELLEFSRGLLGEQQLAGPLQDPQQQQQQQMPPVVSLYRPACSVHATAKDLQDGSSSVEQGWGSITNGPARETAQQQQQQWQLQVHAPHQLQLQPAAGHGSFSSSTGLMPLQQRQQAAVQTVPRLSTQHGASDAAGSFAGGSAQTILSWQQVQCPRGDTPVSAGLTDAAGSRAGSSDGHGSYAQHSLLPGAGAAAAAAAAADGWPMLESCWSSNISLAAAG</sequence>
<protein>
    <submittedName>
        <fullName evidence="2">Uncharacterized protein</fullName>
    </submittedName>
</protein>
<name>A0A383VZ43_TETOB</name>
<dbReference type="Proteomes" id="UP000256970">
    <property type="component" value="Unassembled WGS sequence"/>
</dbReference>
<evidence type="ECO:0000313" key="3">
    <source>
        <dbReference type="Proteomes" id="UP000256970"/>
    </source>
</evidence>
<dbReference type="AlphaFoldDB" id="A0A383VZ43"/>
<evidence type="ECO:0000256" key="1">
    <source>
        <dbReference type="SAM" id="MobiDB-lite"/>
    </source>
</evidence>
<gene>
    <name evidence="2" type="ORF">BQ4739_LOCUS10373</name>
</gene>
<evidence type="ECO:0000313" key="2">
    <source>
        <dbReference type="EMBL" id="SZX70133.1"/>
    </source>
</evidence>
<dbReference type="EMBL" id="FNXT01000972">
    <property type="protein sequence ID" value="SZX70133.1"/>
    <property type="molecule type" value="Genomic_DNA"/>
</dbReference>
<reference evidence="2 3" key="1">
    <citation type="submission" date="2016-10" db="EMBL/GenBank/DDBJ databases">
        <authorList>
            <person name="Cai Z."/>
        </authorList>
    </citation>
    <scope>NUCLEOTIDE SEQUENCE [LARGE SCALE GENOMIC DNA]</scope>
</reference>
<accession>A0A383VZ43</accession>
<feature type="region of interest" description="Disordered" evidence="1">
    <location>
        <begin position="285"/>
        <end position="308"/>
    </location>
</feature>